<dbReference type="PRINTS" id="PR00032">
    <property type="entry name" value="HTHARAC"/>
</dbReference>
<evidence type="ECO:0000313" key="6">
    <source>
        <dbReference type="EMBL" id="STC90523.1"/>
    </source>
</evidence>
<evidence type="ECO:0000256" key="2">
    <source>
        <dbReference type="ARBA" id="ARBA00023125"/>
    </source>
</evidence>
<reference evidence="5 7" key="1">
    <citation type="submission" date="2016-06" db="EMBL/GenBank/DDBJ databases">
        <title>Complete genome sequence of Edwardsiella hoshinae ATCC 35051.</title>
        <authorList>
            <person name="Reichley S.R."/>
            <person name="Waldbieser G.C."/>
            <person name="Lawrence M.L."/>
            <person name="Griffin M.J."/>
        </authorList>
    </citation>
    <scope>NUCLEOTIDE SEQUENCE [LARGE SCALE GENOMIC DNA]</scope>
    <source>
        <strain evidence="5 7">ATCC 35051</strain>
    </source>
</reference>
<dbReference type="SUPFAM" id="SSF46689">
    <property type="entry name" value="Homeodomain-like"/>
    <property type="match status" value="1"/>
</dbReference>
<keyword evidence="2" id="KW-0238">DNA-binding</keyword>
<reference evidence="6 8" key="2">
    <citation type="submission" date="2018-06" db="EMBL/GenBank/DDBJ databases">
        <authorList>
            <consortium name="Pathogen Informatics"/>
            <person name="Doyle S."/>
        </authorList>
    </citation>
    <scope>NUCLEOTIDE SEQUENCE [LARGE SCALE GENOMIC DNA]</scope>
    <source>
        <strain evidence="6 8">NCTC12121</strain>
    </source>
</reference>
<evidence type="ECO:0000313" key="5">
    <source>
        <dbReference type="EMBL" id="AOV97670.1"/>
    </source>
</evidence>
<evidence type="ECO:0000313" key="8">
    <source>
        <dbReference type="Proteomes" id="UP000255248"/>
    </source>
</evidence>
<dbReference type="Proteomes" id="UP000175893">
    <property type="component" value="Chromosome"/>
</dbReference>
<dbReference type="InterPro" id="IPR009057">
    <property type="entry name" value="Homeodomain-like_sf"/>
</dbReference>
<dbReference type="Gene3D" id="1.10.10.60">
    <property type="entry name" value="Homeodomain-like"/>
    <property type="match status" value="1"/>
</dbReference>
<dbReference type="EMBL" id="UFXZ01000001">
    <property type="protein sequence ID" value="STC90523.1"/>
    <property type="molecule type" value="Genomic_DNA"/>
</dbReference>
<sequence length="227" mass="25364">MDAIYFCIVIDTITIDNIAYTSGDVVVLSRINDDLLIKNTAVIRINGSLINYLINNKSVTFFNEQRVVDNEVIVAIRGQGEISPLLEAILTDSANNDVQLLCIYFLLKQGQAAKIIDYFSASLSSRVADLILQYGAASASRQVIADKLFVSTSSLKKKLTQENTCFIKIKRKVCDNLAKELLDRGQSVSQVAYTCGYNNSSYFTYVFKEENGCTPLQYKKRLSTQSY</sequence>
<feature type="domain" description="HTH araC/xylS-type" evidence="4">
    <location>
        <begin position="125"/>
        <end position="221"/>
    </location>
</feature>
<evidence type="ECO:0000313" key="7">
    <source>
        <dbReference type="Proteomes" id="UP000175893"/>
    </source>
</evidence>
<keyword evidence="3" id="KW-0804">Transcription</keyword>
<dbReference type="InterPro" id="IPR020449">
    <property type="entry name" value="Tscrpt_reg_AraC-type_HTH"/>
</dbReference>
<dbReference type="RefSeq" id="WP_024524948.1">
    <property type="nucleotide sequence ID" value="NZ_CP016043.1"/>
</dbReference>
<dbReference type="PANTHER" id="PTHR47894:SF4">
    <property type="entry name" value="HTH-TYPE TRANSCRIPTIONAL REGULATOR GADX"/>
    <property type="match status" value="1"/>
</dbReference>
<evidence type="ECO:0000256" key="3">
    <source>
        <dbReference type="ARBA" id="ARBA00023163"/>
    </source>
</evidence>
<dbReference type="Pfam" id="PF12833">
    <property type="entry name" value="HTH_18"/>
    <property type="match status" value="1"/>
</dbReference>
<dbReference type="KEGG" id="eho:A9798_12400"/>
<evidence type="ECO:0000259" key="4">
    <source>
        <dbReference type="PROSITE" id="PS01124"/>
    </source>
</evidence>
<gene>
    <name evidence="6" type="primary">gadW</name>
    <name evidence="5" type="ORF">A9798_12400</name>
    <name evidence="6" type="ORF">NCTC12121_02635</name>
</gene>
<protein>
    <submittedName>
        <fullName evidence="6">HTH-type transcriptional regulator gadW</fullName>
    </submittedName>
</protein>
<dbReference type="GO" id="GO:0000976">
    <property type="term" value="F:transcription cis-regulatory region binding"/>
    <property type="evidence" value="ECO:0007669"/>
    <property type="project" value="TreeGrafter"/>
</dbReference>
<keyword evidence="7" id="KW-1185">Reference proteome</keyword>
<dbReference type="GO" id="GO:0005829">
    <property type="term" value="C:cytosol"/>
    <property type="evidence" value="ECO:0007669"/>
    <property type="project" value="TreeGrafter"/>
</dbReference>
<dbReference type="GO" id="GO:0003700">
    <property type="term" value="F:DNA-binding transcription factor activity"/>
    <property type="evidence" value="ECO:0007669"/>
    <property type="project" value="InterPro"/>
</dbReference>
<dbReference type="PANTHER" id="PTHR47894">
    <property type="entry name" value="HTH-TYPE TRANSCRIPTIONAL REGULATOR GADX"/>
    <property type="match status" value="1"/>
</dbReference>
<proteinExistence type="predicted"/>
<dbReference type="EMBL" id="CP016043">
    <property type="protein sequence ID" value="AOV97670.1"/>
    <property type="molecule type" value="Genomic_DNA"/>
</dbReference>
<dbReference type="InterPro" id="IPR018060">
    <property type="entry name" value="HTH_AraC"/>
</dbReference>
<name>A0A376DJR4_9GAMM</name>
<dbReference type="Proteomes" id="UP000255248">
    <property type="component" value="Unassembled WGS sequence"/>
</dbReference>
<keyword evidence="1" id="KW-0805">Transcription regulation</keyword>
<accession>A0A376DJR4</accession>
<dbReference type="SMART" id="SM00342">
    <property type="entry name" value="HTH_ARAC"/>
    <property type="match status" value="1"/>
</dbReference>
<organism evidence="6 8">
    <name type="scientific">Edwardsiella hoshinae</name>
    <dbReference type="NCBI Taxonomy" id="93378"/>
    <lineage>
        <taxon>Bacteria</taxon>
        <taxon>Pseudomonadati</taxon>
        <taxon>Pseudomonadota</taxon>
        <taxon>Gammaproteobacteria</taxon>
        <taxon>Enterobacterales</taxon>
        <taxon>Hafniaceae</taxon>
        <taxon>Edwardsiella</taxon>
    </lineage>
</organism>
<evidence type="ECO:0000256" key="1">
    <source>
        <dbReference type="ARBA" id="ARBA00023015"/>
    </source>
</evidence>
<dbReference type="PROSITE" id="PS01124">
    <property type="entry name" value="HTH_ARAC_FAMILY_2"/>
    <property type="match status" value="1"/>
</dbReference>
<dbReference type="AlphaFoldDB" id="A0A376DJR4"/>